<feature type="transmembrane region" description="Helical" evidence="2">
    <location>
        <begin position="357"/>
        <end position="378"/>
    </location>
</feature>
<dbReference type="Proteomes" id="UP001321766">
    <property type="component" value="Chromosome"/>
</dbReference>
<feature type="transmembrane region" description="Helical" evidence="2">
    <location>
        <begin position="72"/>
        <end position="96"/>
    </location>
</feature>
<keyword evidence="5" id="KW-1185">Reference proteome</keyword>
<feature type="transmembrane region" description="Helical" evidence="2">
    <location>
        <begin position="320"/>
        <end position="336"/>
    </location>
</feature>
<feature type="transmembrane region" description="Helical" evidence="2">
    <location>
        <begin position="237"/>
        <end position="255"/>
    </location>
</feature>
<feature type="transmembrane region" description="Helical" evidence="2">
    <location>
        <begin position="261"/>
        <end position="284"/>
    </location>
</feature>
<keyword evidence="2" id="KW-1133">Transmembrane helix</keyword>
<keyword evidence="2" id="KW-0812">Transmembrane</keyword>
<proteinExistence type="predicted"/>
<feature type="transmembrane region" description="Helical" evidence="2">
    <location>
        <begin position="157"/>
        <end position="175"/>
    </location>
</feature>
<dbReference type="Pfam" id="PF02517">
    <property type="entry name" value="Rce1-like"/>
    <property type="match status" value="1"/>
</dbReference>
<evidence type="ECO:0000313" key="4">
    <source>
        <dbReference type="EMBL" id="BDR53574.1"/>
    </source>
</evidence>
<sequence>MKGKHARNAAGLERQRLRHANPEQGLSQDAAANFPDPSQELSLDSSASAGPRRALSKVAVKLVRRQVDNESVFVFLYLIAMQLVGYALGVILVTLYRWSQSHVFSVERTATSLNGWSLVVIYLVSTAVAFGFTIVYRRSQVCDPGPYGVFHRSSRRMSAQVAVSVVVLALAAQAISRLYDLGVQTTIGRVGDSDFSALGILSSPGFSLPLLLYSCLWGPVVEEVVFRGAILSSLKRYGKLFAVLTSSFLFALLHGNLMQGFFAFLLGLILGFLGCEYSLIWPIFLHIGSNLAATYLPYLLVLSCKWWGLSPMGAVWGQRVFWLLVVVLALVALYVNRRLLAGFRSSWDRAPNLYASWATPWFLLVCAIQIALIIWRLYQ</sequence>
<protein>
    <recommendedName>
        <fullName evidence="3">CAAX prenyl protease 2/Lysostaphin resistance protein A-like domain-containing protein</fullName>
    </recommendedName>
</protein>
<gene>
    <name evidence="4" type="ORF">KIM372_14810</name>
</gene>
<feature type="transmembrane region" description="Helical" evidence="2">
    <location>
        <begin position="195"/>
        <end position="216"/>
    </location>
</feature>
<evidence type="ECO:0000259" key="3">
    <source>
        <dbReference type="Pfam" id="PF02517"/>
    </source>
</evidence>
<feature type="transmembrane region" description="Helical" evidence="2">
    <location>
        <begin position="116"/>
        <end position="136"/>
    </location>
</feature>
<evidence type="ECO:0000313" key="5">
    <source>
        <dbReference type="Proteomes" id="UP001321766"/>
    </source>
</evidence>
<accession>A0ABM8B9J6</accession>
<keyword evidence="2" id="KW-0472">Membrane</keyword>
<feature type="transmembrane region" description="Helical" evidence="2">
    <location>
        <begin position="291"/>
        <end position="308"/>
    </location>
</feature>
<name>A0ABM8B9J6_9BIFI</name>
<organism evidence="4 5">
    <name type="scientific">Bombiscardovia nodaiensis</name>
    <dbReference type="NCBI Taxonomy" id="2932181"/>
    <lineage>
        <taxon>Bacteria</taxon>
        <taxon>Bacillati</taxon>
        <taxon>Actinomycetota</taxon>
        <taxon>Actinomycetes</taxon>
        <taxon>Bifidobacteriales</taxon>
        <taxon>Bifidobacteriaceae</taxon>
        <taxon>Bombiscardovia</taxon>
    </lineage>
</organism>
<dbReference type="EMBL" id="AP026798">
    <property type="protein sequence ID" value="BDR53574.1"/>
    <property type="molecule type" value="Genomic_DNA"/>
</dbReference>
<feature type="domain" description="CAAX prenyl protease 2/Lysostaphin resistance protein A-like" evidence="3">
    <location>
        <begin position="206"/>
        <end position="291"/>
    </location>
</feature>
<reference evidence="4 5" key="1">
    <citation type="journal article" date="2023" name="Microbiol. Spectr.">
        <title>Symbiosis of Carpenter Bees with Uncharacterized Lactic Acid Bacteria Showing NAD Auxotrophy.</title>
        <authorList>
            <person name="Kawasaki S."/>
            <person name="Ozawa K."/>
            <person name="Mori T."/>
            <person name="Yamamoto A."/>
            <person name="Ito M."/>
            <person name="Ohkuma M."/>
            <person name="Sakamoto M."/>
            <person name="Matsutani M."/>
        </authorList>
    </citation>
    <scope>NUCLEOTIDE SEQUENCE [LARGE SCALE GENOMIC DNA]</scope>
    <source>
        <strain evidence="4 5">Kim37-2</strain>
    </source>
</reference>
<evidence type="ECO:0000256" key="1">
    <source>
        <dbReference type="SAM" id="MobiDB-lite"/>
    </source>
</evidence>
<evidence type="ECO:0000256" key="2">
    <source>
        <dbReference type="SAM" id="Phobius"/>
    </source>
</evidence>
<feature type="region of interest" description="Disordered" evidence="1">
    <location>
        <begin position="1"/>
        <end position="47"/>
    </location>
</feature>
<dbReference type="InterPro" id="IPR003675">
    <property type="entry name" value="Rce1/LyrA-like_dom"/>
</dbReference>